<proteinExistence type="predicted"/>
<sequence length="232" mass="25933">MPPTLILIRHAEAFHNVSKEYGIPDPELSKLGETQCKELQENLKNLPLANDVELIVVSPMRRTLQTATLGLGWLIEEGVQVLPDARWQETTAKPCDTGSPISTISALFPQIDFSTVDPVYPNKTTPASNPYIFSKRAVQARGQACLKALYNRPEKVIAVVSHSGFLRCVISLTWYANADYRIFEFDEEAMGKVNVGEELFVLREWKETAERGGGMGRSQKGRFEVSDSDFPE</sequence>
<organism evidence="2 3">
    <name type="scientific">Lepidopterella palustris CBS 459.81</name>
    <dbReference type="NCBI Taxonomy" id="1314670"/>
    <lineage>
        <taxon>Eukaryota</taxon>
        <taxon>Fungi</taxon>
        <taxon>Dikarya</taxon>
        <taxon>Ascomycota</taxon>
        <taxon>Pezizomycotina</taxon>
        <taxon>Dothideomycetes</taxon>
        <taxon>Pleosporomycetidae</taxon>
        <taxon>Mytilinidiales</taxon>
        <taxon>Argynnaceae</taxon>
        <taxon>Lepidopterella</taxon>
    </lineage>
</organism>
<dbReference type="Pfam" id="PF00300">
    <property type="entry name" value="His_Phos_1"/>
    <property type="match status" value="1"/>
</dbReference>
<dbReference type="Proteomes" id="UP000250266">
    <property type="component" value="Unassembled WGS sequence"/>
</dbReference>
<gene>
    <name evidence="2" type="ORF">K432DRAFT_87507</name>
</gene>
<feature type="region of interest" description="Disordered" evidence="1">
    <location>
        <begin position="211"/>
        <end position="232"/>
    </location>
</feature>
<reference evidence="2 3" key="1">
    <citation type="journal article" date="2016" name="Nat. Commun.">
        <title>Ectomycorrhizal ecology is imprinted in the genome of the dominant symbiotic fungus Cenococcum geophilum.</title>
        <authorList>
            <consortium name="DOE Joint Genome Institute"/>
            <person name="Peter M."/>
            <person name="Kohler A."/>
            <person name="Ohm R.A."/>
            <person name="Kuo A."/>
            <person name="Krutzmann J."/>
            <person name="Morin E."/>
            <person name="Arend M."/>
            <person name="Barry K.W."/>
            <person name="Binder M."/>
            <person name="Choi C."/>
            <person name="Clum A."/>
            <person name="Copeland A."/>
            <person name="Grisel N."/>
            <person name="Haridas S."/>
            <person name="Kipfer T."/>
            <person name="LaButti K."/>
            <person name="Lindquist E."/>
            <person name="Lipzen A."/>
            <person name="Maire R."/>
            <person name="Meier B."/>
            <person name="Mihaltcheva S."/>
            <person name="Molinier V."/>
            <person name="Murat C."/>
            <person name="Poggeler S."/>
            <person name="Quandt C.A."/>
            <person name="Sperisen C."/>
            <person name="Tritt A."/>
            <person name="Tisserant E."/>
            <person name="Crous P.W."/>
            <person name="Henrissat B."/>
            <person name="Nehls U."/>
            <person name="Egli S."/>
            <person name="Spatafora J.W."/>
            <person name="Grigoriev I.V."/>
            <person name="Martin F.M."/>
        </authorList>
    </citation>
    <scope>NUCLEOTIDE SEQUENCE [LARGE SCALE GENOMIC DNA]</scope>
    <source>
        <strain evidence="2 3">CBS 459.81</strain>
    </source>
</reference>
<dbReference type="PANTHER" id="PTHR48100:SF24">
    <property type="entry name" value="PHOSPHOGLYCERATE MUTASE"/>
    <property type="match status" value="1"/>
</dbReference>
<keyword evidence="3" id="KW-1185">Reference proteome</keyword>
<dbReference type="EMBL" id="KV745045">
    <property type="protein sequence ID" value="OCK78695.1"/>
    <property type="molecule type" value="Genomic_DNA"/>
</dbReference>
<dbReference type="SMART" id="SM00855">
    <property type="entry name" value="PGAM"/>
    <property type="match status" value="1"/>
</dbReference>
<dbReference type="PANTHER" id="PTHR48100">
    <property type="entry name" value="BROAD-SPECIFICITY PHOSPHATASE YOR283W-RELATED"/>
    <property type="match status" value="1"/>
</dbReference>
<evidence type="ECO:0000256" key="1">
    <source>
        <dbReference type="SAM" id="MobiDB-lite"/>
    </source>
</evidence>
<dbReference type="InterPro" id="IPR013078">
    <property type="entry name" value="His_Pase_superF_clade-1"/>
</dbReference>
<evidence type="ECO:0000313" key="2">
    <source>
        <dbReference type="EMBL" id="OCK78695.1"/>
    </source>
</evidence>
<dbReference type="GO" id="GO:0005737">
    <property type="term" value="C:cytoplasm"/>
    <property type="evidence" value="ECO:0007669"/>
    <property type="project" value="TreeGrafter"/>
</dbReference>
<dbReference type="CDD" id="cd07067">
    <property type="entry name" value="HP_PGM_like"/>
    <property type="match status" value="1"/>
</dbReference>
<dbReference type="Gene3D" id="3.40.50.1240">
    <property type="entry name" value="Phosphoglycerate mutase-like"/>
    <property type="match status" value="1"/>
</dbReference>
<accession>A0A8E2JDK7</accession>
<dbReference type="OrthoDB" id="496981at2759"/>
<protein>
    <submittedName>
        <fullName evidence="2">Phosphoglycerate mutase-like protein</fullName>
    </submittedName>
</protein>
<evidence type="ECO:0000313" key="3">
    <source>
        <dbReference type="Proteomes" id="UP000250266"/>
    </source>
</evidence>
<dbReference type="SUPFAM" id="SSF53254">
    <property type="entry name" value="Phosphoglycerate mutase-like"/>
    <property type="match status" value="1"/>
</dbReference>
<dbReference type="AlphaFoldDB" id="A0A8E2JDK7"/>
<dbReference type="GO" id="GO:0016791">
    <property type="term" value="F:phosphatase activity"/>
    <property type="evidence" value="ECO:0007669"/>
    <property type="project" value="TreeGrafter"/>
</dbReference>
<dbReference type="InterPro" id="IPR050275">
    <property type="entry name" value="PGM_Phosphatase"/>
</dbReference>
<dbReference type="InterPro" id="IPR029033">
    <property type="entry name" value="His_PPase_superfam"/>
</dbReference>
<name>A0A8E2JDK7_9PEZI</name>